<reference evidence="1" key="1">
    <citation type="journal article" date="2015" name="Nature">
        <title>Complex archaea that bridge the gap between prokaryotes and eukaryotes.</title>
        <authorList>
            <person name="Spang A."/>
            <person name="Saw J.H."/>
            <person name="Jorgensen S.L."/>
            <person name="Zaremba-Niedzwiedzka K."/>
            <person name="Martijn J."/>
            <person name="Lind A.E."/>
            <person name="van Eijk R."/>
            <person name="Schleper C."/>
            <person name="Guy L."/>
            <person name="Ettema T.J."/>
        </authorList>
    </citation>
    <scope>NUCLEOTIDE SEQUENCE</scope>
</reference>
<name>A0A0F9H779_9ZZZZ</name>
<accession>A0A0F9H779</accession>
<dbReference type="EMBL" id="LAZR01025681">
    <property type="protein sequence ID" value="KKL71127.1"/>
    <property type="molecule type" value="Genomic_DNA"/>
</dbReference>
<comment type="caution">
    <text evidence="1">The sequence shown here is derived from an EMBL/GenBank/DDBJ whole genome shotgun (WGS) entry which is preliminary data.</text>
</comment>
<proteinExistence type="predicted"/>
<protein>
    <submittedName>
        <fullName evidence="1">Uncharacterized protein</fullName>
    </submittedName>
</protein>
<dbReference type="AlphaFoldDB" id="A0A0F9H779"/>
<organism evidence="1">
    <name type="scientific">marine sediment metagenome</name>
    <dbReference type="NCBI Taxonomy" id="412755"/>
    <lineage>
        <taxon>unclassified sequences</taxon>
        <taxon>metagenomes</taxon>
        <taxon>ecological metagenomes</taxon>
    </lineage>
</organism>
<sequence length="127" mass="15322">MSLEEQVLEMGDTVDKLKHQKKGLTKHENSLKERIRKIMLKDLKIKEIRGEKVEIKIREKNSFKLNIFEEKYPELYKKYTRIESRIVTITEEEFIFDKEKFMKLNKEAYEDCFKKGTPGVYITRLNT</sequence>
<evidence type="ECO:0000313" key="1">
    <source>
        <dbReference type="EMBL" id="KKL71127.1"/>
    </source>
</evidence>
<gene>
    <name evidence="1" type="ORF">LCGC14_2098030</name>
</gene>